<evidence type="ECO:0000256" key="2">
    <source>
        <dbReference type="ARBA" id="ARBA00023125"/>
    </source>
</evidence>
<dbReference type="Gene3D" id="1.10.10.60">
    <property type="entry name" value="Homeodomain-like"/>
    <property type="match status" value="2"/>
</dbReference>
<keyword evidence="1" id="KW-0805">Transcription regulation</keyword>
<reference evidence="5" key="1">
    <citation type="submission" date="2020-10" db="EMBL/GenBank/DDBJ databases">
        <authorList>
            <person name="Gilroy R."/>
        </authorList>
    </citation>
    <scope>NUCLEOTIDE SEQUENCE</scope>
    <source>
        <strain evidence="5">D5-748</strain>
    </source>
</reference>
<dbReference type="PANTHER" id="PTHR43280">
    <property type="entry name" value="ARAC-FAMILY TRANSCRIPTIONAL REGULATOR"/>
    <property type="match status" value="1"/>
</dbReference>
<dbReference type="GO" id="GO:0003700">
    <property type="term" value="F:DNA-binding transcription factor activity"/>
    <property type="evidence" value="ECO:0007669"/>
    <property type="project" value="InterPro"/>
</dbReference>
<evidence type="ECO:0000259" key="4">
    <source>
        <dbReference type="PROSITE" id="PS01124"/>
    </source>
</evidence>
<keyword evidence="2" id="KW-0238">DNA-binding</keyword>
<dbReference type="PROSITE" id="PS01124">
    <property type="entry name" value="HTH_ARAC_FAMILY_2"/>
    <property type="match status" value="1"/>
</dbReference>
<dbReference type="PANTHER" id="PTHR43280:SF28">
    <property type="entry name" value="HTH-TYPE TRANSCRIPTIONAL ACTIVATOR RHAS"/>
    <property type="match status" value="1"/>
</dbReference>
<gene>
    <name evidence="5" type="ORF">IAC23_03910</name>
</gene>
<accession>A0A9D9HCL9</accession>
<keyword evidence="3" id="KW-0804">Transcription</keyword>
<dbReference type="Proteomes" id="UP000823619">
    <property type="component" value="Unassembled WGS sequence"/>
</dbReference>
<dbReference type="Pfam" id="PF12833">
    <property type="entry name" value="HTH_18"/>
    <property type="match status" value="1"/>
</dbReference>
<evidence type="ECO:0000313" key="6">
    <source>
        <dbReference type="Proteomes" id="UP000823619"/>
    </source>
</evidence>
<dbReference type="InterPro" id="IPR018062">
    <property type="entry name" value="HTH_AraC-typ_CS"/>
</dbReference>
<feature type="domain" description="HTH araC/xylS-type" evidence="4">
    <location>
        <begin position="87"/>
        <end position="168"/>
    </location>
</feature>
<comment type="caution">
    <text evidence="5">The sequence shown here is derived from an EMBL/GenBank/DDBJ whole genome shotgun (WGS) entry which is preliminary data.</text>
</comment>
<evidence type="ECO:0000313" key="5">
    <source>
        <dbReference type="EMBL" id="MBO8444827.1"/>
    </source>
</evidence>
<dbReference type="SMART" id="SM00342">
    <property type="entry name" value="HTH_ARAC"/>
    <property type="match status" value="1"/>
</dbReference>
<dbReference type="InterPro" id="IPR018060">
    <property type="entry name" value="HTH_AraC"/>
</dbReference>
<name>A0A9D9HCL9_9BACT</name>
<dbReference type="SUPFAM" id="SSF46689">
    <property type="entry name" value="Homeodomain-like"/>
    <property type="match status" value="1"/>
</dbReference>
<dbReference type="EMBL" id="JADIMO010000044">
    <property type="protein sequence ID" value="MBO8444827.1"/>
    <property type="molecule type" value="Genomic_DNA"/>
</dbReference>
<dbReference type="InterPro" id="IPR009057">
    <property type="entry name" value="Homeodomain-like_sf"/>
</dbReference>
<evidence type="ECO:0000256" key="1">
    <source>
        <dbReference type="ARBA" id="ARBA00023015"/>
    </source>
</evidence>
<reference evidence="5" key="2">
    <citation type="journal article" date="2021" name="PeerJ">
        <title>Extensive microbial diversity within the chicken gut microbiome revealed by metagenomics and culture.</title>
        <authorList>
            <person name="Gilroy R."/>
            <person name="Ravi A."/>
            <person name="Getino M."/>
            <person name="Pursley I."/>
            <person name="Horton D.L."/>
            <person name="Alikhan N.F."/>
            <person name="Baker D."/>
            <person name="Gharbi K."/>
            <person name="Hall N."/>
            <person name="Watson M."/>
            <person name="Adriaenssens E.M."/>
            <person name="Foster-Nyarko E."/>
            <person name="Jarju S."/>
            <person name="Secka A."/>
            <person name="Antonio M."/>
            <person name="Oren A."/>
            <person name="Chaudhuri R.R."/>
            <person name="La Ragione R."/>
            <person name="Hildebrand F."/>
            <person name="Pallen M.J."/>
        </authorList>
    </citation>
    <scope>NUCLEOTIDE SEQUENCE</scope>
    <source>
        <strain evidence="5">D5-748</strain>
    </source>
</reference>
<protein>
    <submittedName>
        <fullName evidence="5">Helix-turn-helix transcriptional regulator</fullName>
    </submittedName>
</protein>
<dbReference type="AlphaFoldDB" id="A0A9D9HCL9"/>
<dbReference type="PROSITE" id="PS00041">
    <property type="entry name" value="HTH_ARAC_FAMILY_1"/>
    <property type="match status" value="1"/>
</dbReference>
<dbReference type="GO" id="GO:0043565">
    <property type="term" value="F:sequence-specific DNA binding"/>
    <property type="evidence" value="ECO:0007669"/>
    <property type="project" value="InterPro"/>
</dbReference>
<proteinExistence type="predicted"/>
<sequence length="179" mass="19887">MVCNRCIMAVEGCLKQSGLHPAHVELGTAVISEELTDEMLGKVRNALEALGFELIDDRKSLLIEQIRSEVIKLVHYGGNGLKVNLSEHLSSKLNRDYSSLSKLFSEVTGTTVEKYFIAQKIERAKELLAYGELSLNEIADILGYSSSAYLSAQFKSVTGLTPTHFRQIGENRRKPLDEV</sequence>
<organism evidence="5 6">
    <name type="scientific">Candidatus Cryptobacteroides merdavium</name>
    <dbReference type="NCBI Taxonomy" id="2840769"/>
    <lineage>
        <taxon>Bacteria</taxon>
        <taxon>Pseudomonadati</taxon>
        <taxon>Bacteroidota</taxon>
        <taxon>Bacteroidia</taxon>
        <taxon>Bacteroidales</taxon>
        <taxon>Candidatus Cryptobacteroides</taxon>
    </lineage>
</organism>
<dbReference type="Gene3D" id="3.30.70.100">
    <property type="match status" value="1"/>
</dbReference>
<evidence type="ECO:0000256" key="3">
    <source>
        <dbReference type="ARBA" id="ARBA00023163"/>
    </source>
</evidence>